<dbReference type="SUPFAM" id="SSF88946">
    <property type="entry name" value="Sigma2 domain of RNA polymerase sigma factors"/>
    <property type="match status" value="1"/>
</dbReference>
<keyword evidence="3" id="KW-0731">Sigma factor</keyword>
<feature type="domain" description="RNA polymerase sigma factor 70 region 4 type 2" evidence="7">
    <location>
        <begin position="118"/>
        <end position="169"/>
    </location>
</feature>
<comment type="similarity">
    <text evidence="1">Belongs to the sigma-70 factor family. ECF subfamily.</text>
</comment>
<name>A0ABW2T9L3_9ACTN</name>
<dbReference type="InterPro" id="IPR014284">
    <property type="entry name" value="RNA_pol_sigma-70_dom"/>
</dbReference>
<proteinExistence type="inferred from homology"/>
<comment type="caution">
    <text evidence="8">The sequence shown here is derived from an EMBL/GenBank/DDBJ whole genome shotgun (WGS) entry which is preliminary data.</text>
</comment>
<protein>
    <submittedName>
        <fullName evidence="8">RNA polymerase sigma factor</fullName>
    </submittedName>
</protein>
<evidence type="ECO:0000259" key="7">
    <source>
        <dbReference type="Pfam" id="PF08281"/>
    </source>
</evidence>
<evidence type="ECO:0000256" key="2">
    <source>
        <dbReference type="ARBA" id="ARBA00023015"/>
    </source>
</evidence>
<reference evidence="9" key="1">
    <citation type="journal article" date="2019" name="Int. J. Syst. Evol. Microbiol.">
        <title>The Global Catalogue of Microorganisms (GCM) 10K type strain sequencing project: providing services to taxonomists for standard genome sequencing and annotation.</title>
        <authorList>
            <consortium name="The Broad Institute Genomics Platform"/>
            <consortium name="The Broad Institute Genome Sequencing Center for Infectious Disease"/>
            <person name="Wu L."/>
            <person name="Ma J."/>
        </authorList>
    </citation>
    <scope>NUCLEOTIDE SEQUENCE [LARGE SCALE GENOMIC DNA]</scope>
    <source>
        <strain evidence="9">JCM 10083</strain>
    </source>
</reference>
<sequence>MPSRDKPRRPDPPKLSFTDFYRTHRSEVIGFLWHYAGPGMDAEDIAAEAFARAFAKWDRITQPRPWIYATAKNLAHREGGRARKTHPGSQTGDDHRSESWKWSSLTPWAGVEAGVIVQELVAALQHLPPQQRAAVLLEARGWKRGEIAEILQCSQAAVRVHLHLGRKRLKKLISESAPAPQRAPRTGMEGRPA</sequence>
<dbReference type="InterPro" id="IPR013249">
    <property type="entry name" value="RNA_pol_sigma70_r4_t2"/>
</dbReference>
<evidence type="ECO:0000313" key="9">
    <source>
        <dbReference type="Proteomes" id="UP001596514"/>
    </source>
</evidence>
<dbReference type="InterPro" id="IPR013325">
    <property type="entry name" value="RNA_pol_sigma_r2"/>
</dbReference>
<dbReference type="Gene3D" id="1.10.10.10">
    <property type="entry name" value="Winged helix-like DNA-binding domain superfamily/Winged helix DNA-binding domain"/>
    <property type="match status" value="1"/>
</dbReference>
<evidence type="ECO:0000256" key="5">
    <source>
        <dbReference type="SAM" id="MobiDB-lite"/>
    </source>
</evidence>
<evidence type="ECO:0000256" key="3">
    <source>
        <dbReference type="ARBA" id="ARBA00023082"/>
    </source>
</evidence>
<evidence type="ECO:0000259" key="6">
    <source>
        <dbReference type="Pfam" id="PF04542"/>
    </source>
</evidence>
<feature type="domain" description="RNA polymerase sigma-70 region 2" evidence="6">
    <location>
        <begin position="20"/>
        <end position="78"/>
    </location>
</feature>
<evidence type="ECO:0000256" key="1">
    <source>
        <dbReference type="ARBA" id="ARBA00010641"/>
    </source>
</evidence>
<evidence type="ECO:0000256" key="4">
    <source>
        <dbReference type="ARBA" id="ARBA00023163"/>
    </source>
</evidence>
<gene>
    <name evidence="8" type="ORF">ACFQVD_30340</name>
</gene>
<feature type="region of interest" description="Disordered" evidence="5">
    <location>
        <begin position="77"/>
        <end position="99"/>
    </location>
</feature>
<keyword evidence="9" id="KW-1185">Reference proteome</keyword>
<keyword evidence="2" id="KW-0805">Transcription regulation</keyword>
<dbReference type="InterPro" id="IPR039425">
    <property type="entry name" value="RNA_pol_sigma-70-like"/>
</dbReference>
<organism evidence="8 9">
    <name type="scientific">Streptosporangium amethystogenes subsp. fukuiense</name>
    <dbReference type="NCBI Taxonomy" id="698418"/>
    <lineage>
        <taxon>Bacteria</taxon>
        <taxon>Bacillati</taxon>
        <taxon>Actinomycetota</taxon>
        <taxon>Actinomycetes</taxon>
        <taxon>Streptosporangiales</taxon>
        <taxon>Streptosporangiaceae</taxon>
        <taxon>Streptosporangium</taxon>
    </lineage>
</organism>
<evidence type="ECO:0000313" key="8">
    <source>
        <dbReference type="EMBL" id="MFC7604419.1"/>
    </source>
</evidence>
<dbReference type="InterPro" id="IPR036388">
    <property type="entry name" value="WH-like_DNA-bd_sf"/>
</dbReference>
<keyword evidence="4" id="KW-0804">Transcription</keyword>
<dbReference type="SUPFAM" id="SSF88659">
    <property type="entry name" value="Sigma3 and sigma4 domains of RNA polymerase sigma factors"/>
    <property type="match status" value="1"/>
</dbReference>
<dbReference type="EMBL" id="JBHTEE010000001">
    <property type="protein sequence ID" value="MFC7604419.1"/>
    <property type="molecule type" value="Genomic_DNA"/>
</dbReference>
<accession>A0ABW2T9L3</accession>
<dbReference type="Gene3D" id="1.10.1740.10">
    <property type="match status" value="1"/>
</dbReference>
<dbReference type="InterPro" id="IPR013324">
    <property type="entry name" value="RNA_pol_sigma_r3/r4-like"/>
</dbReference>
<feature type="region of interest" description="Disordered" evidence="5">
    <location>
        <begin position="173"/>
        <end position="193"/>
    </location>
</feature>
<dbReference type="Pfam" id="PF04542">
    <property type="entry name" value="Sigma70_r2"/>
    <property type="match status" value="1"/>
</dbReference>
<dbReference type="InterPro" id="IPR007627">
    <property type="entry name" value="RNA_pol_sigma70_r2"/>
</dbReference>
<dbReference type="NCBIfam" id="TIGR02937">
    <property type="entry name" value="sigma70-ECF"/>
    <property type="match status" value="1"/>
</dbReference>
<dbReference type="PANTHER" id="PTHR43133">
    <property type="entry name" value="RNA POLYMERASE ECF-TYPE SIGMA FACTO"/>
    <property type="match status" value="1"/>
</dbReference>
<dbReference type="Pfam" id="PF08281">
    <property type="entry name" value="Sigma70_r4_2"/>
    <property type="match status" value="1"/>
</dbReference>
<dbReference type="PANTHER" id="PTHR43133:SF65">
    <property type="entry name" value="ECF RNA POLYMERASE SIGMA FACTOR SIGG"/>
    <property type="match status" value="1"/>
</dbReference>
<dbReference type="Proteomes" id="UP001596514">
    <property type="component" value="Unassembled WGS sequence"/>
</dbReference>
<dbReference type="RefSeq" id="WP_386272716.1">
    <property type="nucleotide sequence ID" value="NZ_BAAAGK010000005.1"/>
</dbReference>